<feature type="region of interest" description="Disordered" evidence="2">
    <location>
        <begin position="518"/>
        <end position="537"/>
    </location>
</feature>
<dbReference type="GO" id="GO:0016137">
    <property type="term" value="P:glycoside metabolic process"/>
    <property type="evidence" value="ECO:0007669"/>
    <property type="project" value="UniProtKB-ARBA"/>
</dbReference>
<sequence>MRGAWRRLVGPGAPRALGVLSGLVVVAVALSCSGPPEPAPAPGPEPEPPPIPARSLQVVAHQDDDILFMNPDLSTDVRAGRPTTTVFLTAGEADVADRAEYAASRQAGARAAYARMAGVADDWRAEALPVADRQVELYTLKARPDVQLVFVNLPEDADPRVHGGRATLTRLWRDRTNQQHVETVVPARAVVHQPFRYNRAGVVDVLAGLLDRFRPTTVRVQDPQPDPRYTTNWKPFHDHPDHVMTARFAEEAVHRHGAGGQQPRFVKLNYRDYNVADTPVNLGADQRADKASVFAEYVRHDRMAFNHGIYAAWQGRMRYRWARGHSWVGQNADGRLQAFAALGTGVLTWRQRDDGRWDAPTPLPEVGGPLATWLSTATGRDGRLRVFARRLDTHEIVTVAQAEPNGGWSPTWTSLGNPNTSAGQEQQRDIGVPTAVTDADGRITVVVRNGGGGISSRVLDDRDRWQEWVDLGGHDVQDGLAAAVGGDGRTQVFGHTRGGIAHWAQPRRGERLALRPKLGEGQATPVPAGPPGVGRRPDGRLAVVYQAADSTELVTYTEQPDGRHWKKAPGTTKAAGSGCSPAVASGRDGLRVYLRGGSGRVDTTTLSQDGAPKAAETIDRTIADCPAAATDRNGRPVMLGIGPNGQLVSEQRSGP</sequence>
<dbReference type="Proteomes" id="UP000184501">
    <property type="component" value="Unassembled WGS sequence"/>
</dbReference>
<evidence type="ECO:0000256" key="2">
    <source>
        <dbReference type="SAM" id="MobiDB-lite"/>
    </source>
</evidence>
<dbReference type="PROSITE" id="PS51257">
    <property type="entry name" value="PROKAR_LIPOPROTEIN"/>
    <property type="match status" value="1"/>
</dbReference>
<dbReference type="EMBL" id="FQVN01000001">
    <property type="protein sequence ID" value="SHE68827.1"/>
    <property type="molecule type" value="Genomic_DNA"/>
</dbReference>
<dbReference type="AlphaFoldDB" id="A0A1M4VJ18"/>
<evidence type="ECO:0000313" key="5">
    <source>
        <dbReference type="Proteomes" id="UP000184501"/>
    </source>
</evidence>
<dbReference type="SUPFAM" id="SSF102588">
    <property type="entry name" value="LmbE-like"/>
    <property type="match status" value="1"/>
</dbReference>
<name>A0A1M4VJ18_STRHI</name>
<feature type="region of interest" description="Disordered" evidence="2">
    <location>
        <begin position="561"/>
        <end position="582"/>
    </location>
</feature>
<dbReference type="SUPFAM" id="SSF89372">
    <property type="entry name" value="Fucose-specific lectin"/>
    <property type="match status" value="2"/>
</dbReference>
<dbReference type="Gene3D" id="3.40.50.10320">
    <property type="entry name" value="LmbE-like"/>
    <property type="match status" value="1"/>
</dbReference>
<dbReference type="GO" id="GO:0016811">
    <property type="term" value="F:hydrolase activity, acting on carbon-nitrogen (but not peptide) bonds, in linear amides"/>
    <property type="evidence" value="ECO:0007669"/>
    <property type="project" value="TreeGrafter"/>
</dbReference>
<dbReference type="Pfam" id="PF02585">
    <property type="entry name" value="PIG-L"/>
    <property type="match status" value="1"/>
</dbReference>
<evidence type="ECO:0000259" key="3">
    <source>
        <dbReference type="Pfam" id="PF26607"/>
    </source>
</evidence>
<keyword evidence="1" id="KW-0862">Zinc</keyword>
<dbReference type="PANTHER" id="PTHR12993">
    <property type="entry name" value="N-ACETYLGLUCOSAMINYL-PHOSPHATIDYLINOSITOL DE-N-ACETYLASE-RELATED"/>
    <property type="match status" value="1"/>
</dbReference>
<dbReference type="OrthoDB" id="6064917at2"/>
<proteinExistence type="predicted"/>
<dbReference type="Gene3D" id="2.120.10.70">
    <property type="entry name" value="Fucose-specific lectin"/>
    <property type="match status" value="1"/>
</dbReference>
<feature type="domain" description="PLL-like beta propeller" evidence="3">
    <location>
        <begin position="328"/>
        <end position="637"/>
    </location>
</feature>
<feature type="region of interest" description="Disordered" evidence="2">
    <location>
        <begin position="633"/>
        <end position="655"/>
    </location>
</feature>
<dbReference type="InterPro" id="IPR003737">
    <property type="entry name" value="GlcNAc_PI_deacetylase-related"/>
</dbReference>
<accession>A0A1M4VJ18</accession>
<dbReference type="Pfam" id="PF26607">
    <property type="entry name" value="DUF8189"/>
    <property type="match status" value="1"/>
</dbReference>
<dbReference type="InterPro" id="IPR024078">
    <property type="entry name" value="LmbE-like_dom_sf"/>
</dbReference>
<reference evidence="4 5" key="1">
    <citation type="submission" date="2016-11" db="EMBL/GenBank/DDBJ databases">
        <authorList>
            <person name="Jaros S."/>
            <person name="Januszkiewicz K."/>
            <person name="Wedrychowicz H."/>
        </authorList>
    </citation>
    <scope>NUCLEOTIDE SEQUENCE [LARGE SCALE GENOMIC DNA]</scope>
    <source>
        <strain evidence="4 5">DSM 44523</strain>
    </source>
</reference>
<feature type="compositionally biased region" description="Polar residues" evidence="2">
    <location>
        <begin position="646"/>
        <end position="655"/>
    </location>
</feature>
<dbReference type="InterPro" id="IPR058502">
    <property type="entry name" value="PLL-like_beta-prop"/>
</dbReference>
<gene>
    <name evidence="4" type="ORF">SAMN05444320_101783</name>
</gene>
<evidence type="ECO:0000313" key="4">
    <source>
        <dbReference type="EMBL" id="SHE68827.1"/>
    </source>
</evidence>
<organism evidence="4 5">
    <name type="scientific">Streptoalloteichus hindustanus</name>
    <dbReference type="NCBI Taxonomy" id="2017"/>
    <lineage>
        <taxon>Bacteria</taxon>
        <taxon>Bacillati</taxon>
        <taxon>Actinomycetota</taxon>
        <taxon>Actinomycetes</taxon>
        <taxon>Pseudonocardiales</taxon>
        <taxon>Pseudonocardiaceae</taxon>
        <taxon>Streptoalloteichus</taxon>
    </lineage>
</organism>
<dbReference type="RefSeq" id="WP_073479878.1">
    <property type="nucleotide sequence ID" value="NZ_FQVN01000001.1"/>
</dbReference>
<dbReference type="STRING" id="2017.SAMN05444320_101783"/>
<keyword evidence="5" id="KW-1185">Reference proteome</keyword>
<evidence type="ECO:0000256" key="1">
    <source>
        <dbReference type="ARBA" id="ARBA00022833"/>
    </source>
</evidence>
<dbReference type="PANTHER" id="PTHR12993:SF11">
    <property type="entry name" value="N-ACETYLGLUCOSAMINYL-PHOSPHATIDYLINOSITOL DE-N-ACETYLASE"/>
    <property type="match status" value="1"/>
</dbReference>
<protein>
    <submittedName>
        <fullName evidence="4">GlcNAc-PI de-N-acetylase</fullName>
    </submittedName>
</protein>